<comment type="caution">
    <text evidence="2">The sequence shown here is derived from an EMBL/GenBank/DDBJ whole genome shotgun (WGS) entry which is preliminary data.</text>
</comment>
<feature type="compositionally biased region" description="Polar residues" evidence="1">
    <location>
        <begin position="14"/>
        <end position="47"/>
    </location>
</feature>
<evidence type="ECO:0000256" key="1">
    <source>
        <dbReference type="SAM" id="MobiDB-lite"/>
    </source>
</evidence>
<accession>A0A9Q1GER3</accession>
<dbReference type="Proteomes" id="UP001152622">
    <property type="component" value="Chromosome 1"/>
</dbReference>
<evidence type="ECO:0000313" key="3">
    <source>
        <dbReference type="Proteomes" id="UP001152622"/>
    </source>
</evidence>
<reference evidence="2" key="1">
    <citation type="journal article" date="2023" name="Science">
        <title>Genome structures resolve the early diversification of teleost fishes.</title>
        <authorList>
            <person name="Parey E."/>
            <person name="Louis A."/>
            <person name="Montfort J."/>
            <person name="Bouchez O."/>
            <person name="Roques C."/>
            <person name="Iampietro C."/>
            <person name="Lluch J."/>
            <person name="Castinel A."/>
            <person name="Donnadieu C."/>
            <person name="Desvignes T."/>
            <person name="Floi Bucao C."/>
            <person name="Jouanno E."/>
            <person name="Wen M."/>
            <person name="Mejri S."/>
            <person name="Dirks R."/>
            <person name="Jansen H."/>
            <person name="Henkel C."/>
            <person name="Chen W.J."/>
            <person name="Zahm M."/>
            <person name="Cabau C."/>
            <person name="Klopp C."/>
            <person name="Thompson A.W."/>
            <person name="Robinson-Rechavi M."/>
            <person name="Braasch I."/>
            <person name="Lecointre G."/>
            <person name="Bobe J."/>
            <person name="Postlethwait J.H."/>
            <person name="Berthelot C."/>
            <person name="Roest Crollius H."/>
            <person name="Guiguen Y."/>
        </authorList>
    </citation>
    <scope>NUCLEOTIDE SEQUENCE</scope>
    <source>
        <strain evidence="2">WJC10195</strain>
    </source>
</reference>
<keyword evidence="3" id="KW-1185">Reference proteome</keyword>
<dbReference type="EMBL" id="JAINUF010000001">
    <property type="protein sequence ID" value="KAJ8382164.1"/>
    <property type="molecule type" value="Genomic_DNA"/>
</dbReference>
<name>A0A9Q1GER3_SYNKA</name>
<proteinExistence type="predicted"/>
<protein>
    <submittedName>
        <fullName evidence="2">Uncharacterized protein</fullName>
    </submittedName>
</protein>
<sequence>MQTGPQPAVKAVLTSRNGSQSGPVTSPDRSQGTPHFSSKSRQGNSHSRGGGLDCLNAITMSIGCAMSGGSRGQDQGLTDNATDTFTQTANRLHVSVQASGFPLLTNPPQIGHTSMDPGFL</sequence>
<organism evidence="2 3">
    <name type="scientific">Synaphobranchus kaupii</name>
    <name type="common">Kaup's arrowtooth eel</name>
    <dbReference type="NCBI Taxonomy" id="118154"/>
    <lineage>
        <taxon>Eukaryota</taxon>
        <taxon>Metazoa</taxon>
        <taxon>Chordata</taxon>
        <taxon>Craniata</taxon>
        <taxon>Vertebrata</taxon>
        <taxon>Euteleostomi</taxon>
        <taxon>Actinopterygii</taxon>
        <taxon>Neopterygii</taxon>
        <taxon>Teleostei</taxon>
        <taxon>Anguilliformes</taxon>
        <taxon>Synaphobranchidae</taxon>
        <taxon>Synaphobranchus</taxon>
    </lineage>
</organism>
<dbReference type="AlphaFoldDB" id="A0A9Q1GER3"/>
<feature type="region of interest" description="Disordered" evidence="1">
    <location>
        <begin position="1"/>
        <end position="52"/>
    </location>
</feature>
<gene>
    <name evidence="2" type="ORF">SKAU_G00029420</name>
</gene>
<evidence type="ECO:0000313" key="2">
    <source>
        <dbReference type="EMBL" id="KAJ8382164.1"/>
    </source>
</evidence>